<evidence type="ECO:0000313" key="4">
    <source>
        <dbReference type="EMBL" id="AZP04179.1"/>
    </source>
</evidence>
<organism evidence="4 5">
    <name type="scientific">Jeotgalibaca ciconiae</name>
    <dbReference type="NCBI Taxonomy" id="2496265"/>
    <lineage>
        <taxon>Bacteria</taxon>
        <taxon>Bacillati</taxon>
        <taxon>Bacillota</taxon>
        <taxon>Bacilli</taxon>
        <taxon>Lactobacillales</taxon>
        <taxon>Carnobacteriaceae</taxon>
        <taxon>Jeotgalibaca</taxon>
    </lineage>
</organism>
<dbReference type="PANTHER" id="PTHR47816:SF4">
    <property type="entry name" value="RIBOSOMAL RNA SMALL SUBUNIT METHYLTRANSFERASE C"/>
    <property type="match status" value="1"/>
</dbReference>
<proteinExistence type="predicted"/>
<evidence type="ECO:0000313" key="5">
    <source>
        <dbReference type="Proteomes" id="UP000273326"/>
    </source>
</evidence>
<dbReference type="CDD" id="cd02440">
    <property type="entry name" value="AdoMet_MTases"/>
    <property type="match status" value="1"/>
</dbReference>
<keyword evidence="2 4" id="KW-0808">Transferase</keyword>
<evidence type="ECO:0000259" key="3">
    <source>
        <dbReference type="Pfam" id="PF05175"/>
    </source>
</evidence>
<dbReference type="InterPro" id="IPR046977">
    <property type="entry name" value="RsmC/RlmG"/>
</dbReference>
<dbReference type="Proteomes" id="UP000273326">
    <property type="component" value="Chromosome"/>
</dbReference>
<dbReference type="InterPro" id="IPR007848">
    <property type="entry name" value="Small_mtfrase_dom"/>
</dbReference>
<dbReference type="KEGG" id="jeh:EJN90_05595"/>
<dbReference type="Gene3D" id="3.40.50.150">
    <property type="entry name" value="Vaccinia Virus protein VP39"/>
    <property type="match status" value="1"/>
</dbReference>
<dbReference type="GO" id="GO:0008757">
    <property type="term" value="F:S-adenosylmethionine-dependent methyltransferase activity"/>
    <property type="evidence" value="ECO:0007669"/>
    <property type="project" value="InterPro"/>
</dbReference>
<dbReference type="GO" id="GO:0032259">
    <property type="term" value="P:methylation"/>
    <property type="evidence" value="ECO:0007669"/>
    <property type="project" value="UniProtKB-KW"/>
</dbReference>
<dbReference type="OrthoDB" id="9764961at2"/>
<gene>
    <name evidence="4" type="ORF">EJN90_05595</name>
</gene>
<feature type="domain" description="Methyltransferase small" evidence="3">
    <location>
        <begin position="28"/>
        <end position="197"/>
    </location>
</feature>
<name>A0A3S9H9Y8_9LACT</name>
<dbReference type="Pfam" id="PF05175">
    <property type="entry name" value="MTS"/>
    <property type="match status" value="1"/>
</dbReference>
<dbReference type="InterPro" id="IPR029063">
    <property type="entry name" value="SAM-dependent_MTases_sf"/>
</dbReference>
<dbReference type="RefSeq" id="WP_126109345.1">
    <property type="nucleotide sequence ID" value="NZ_CP034465.1"/>
</dbReference>
<accession>A0A3S9H9Y8</accession>
<dbReference type="EMBL" id="CP034465">
    <property type="protein sequence ID" value="AZP04179.1"/>
    <property type="molecule type" value="Genomic_DNA"/>
</dbReference>
<dbReference type="PANTHER" id="PTHR47816">
    <property type="entry name" value="RIBOSOMAL RNA SMALL SUBUNIT METHYLTRANSFERASE C"/>
    <property type="match status" value="1"/>
</dbReference>
<evidence type="ECO:0000256" key="1">
    <source>
        <dbReference type="ARBA" id="ARBA00022603"/>
    </source>
</evidence>
<sequence>MSDHYYTKNPNAKSDETTWTFSLRGKEFRFITDSGVFSKNTVDFGSRLLIDSFELAEGTTGNLLDVGCGYGPIGLSLATLYPKRTIEMVDVNERALDLTRRNAQANQVANVKIYASSMYDQVNEKSRFAAIITNPPIRAGKKIVHEILSKAYDYLEDNGTLTAVIQKKQGAPSAQQKMQDVFGNAEVVARDKGYWIIRSQKVVDNH</sequence>
<reference evidence="5" key="1">
    <citation type="submission" date="2018-12" db="EMBL/GenBank/DDBJ databases">
        <title>Complete genome sequencing of Jeotgalibaca sp. H21T32.</title>
        <authorList>
            <person name="Bae J.-W."/>
            <person name="Lee S.-Y."/>
        </authorList>
    </citation>
    <scope>NUCLEOTIDE SEQUENCE [LARGE SCALE GENOMIC DNA]</scope>
    <source>
        <strain evidence="5">H21T32</strain>
    </source>
</reference>
<protein>
    <submittedName>
        <fullName evidence="4">Class I SAM-dependent methyltransferase</fullName>
    </submittedName>
</protein>
<keyword evidence="1 4" id="KW-0489">Methyltransferase</keyword>
<dbReference type="SUPFAM" id="SSF53335">
    <property type="entry name" value="S-adenosyl-L-methionine-dependent methyltransferases"/>
    <property type="match status" value="1"/>
</dbReference>
<keyword evidence="5" id="KW-1185">Reference proteome</keyword>
<evidence type="ECO:0000256" key="2">
    <source>
        <dbReference type="ARBA" id="ARBA00022679"/>
    </source>
</evidence>
<dbReference type="AlphaFoldDB" id="A0A3S9H9Y8"/>